<protein>
    <recommendedName>
        <fullName evidence="3">Lipoprotein</fullName>
    </recommendedName>
</protein>
<evidence type="ECO:0000313" key="1">
    <source>
        <dbReference type="EMBL" id="TQR04797.1"/>
    </source>
</evidence>
<gene>
    <name evidence="1" type="ORF">FG383_20095</name>
</gene>
<dbReference type="Proteomes" id="UP000318937">
    <property type="component" value="Unassembled WGS sequence"/>
</dbReference>
<proteinExistence type="predicted"/>
<name>A0A544SHX5_9BACI</name>
<organism evidence="1 2">
    <name type="scientific">Psychrobacillus soli</name>
    <dbReference type="NCBI Taxonomy" id="1543965"/>
    <lineage>
        <taxon>Bacteria</taxon>
        <taxon>Bacillati</taxon>
        <taxon>Bacillota</taxon>
        <taxon>Bacilli</taxon>
        <taxon>Bacillales</taxon>
        <taxon>Bacillaceae</taxon>
        <taxon>Psychrobacillus</taxon>
    </lineage>
</organism>
<comment type="caution">
    <text evidence="1">The sequence shown here is derived from an EMBL/GenBank/DDBJ whole genome shotgun (WGS) entry which is preliminary data.</text>
</comment>
<dbReference type="EMBL" id="VDGG01000077">
    <property type="protein sequence ID" value="TQR04797.1"/>
    <property type="molecule type" value="Genomic_DNA"/>
</dbReference>
<keyword evidence="2" id="KW-1185">Reference proteome</keyword>
<sequence length="196" mass="22245">MKKIGIRISFVLLLLFLIACENNTKLDNTLSKVNLSDREKILLSSASDESFVFEFQADDKYKQVSLWVEKYEFGRLTEENIGRMTTEIEENGMLIFSISKMSFDEEIIIFNMSVGDDASSSKITTHQVLPTESQSIWGSNPLESIPITDQMVLATICYAKGNGMSSPSTEFYAVMDNRIGEIANYDVVYVWKSEFH</sequence>
<accession>A0A544SHX5</accession>
<evidence type="ECO:0008006" key="3">
    <source>
        <dbReference type="Google" id="ProtNLM"/>
    </source>
</evidence>
<dbReference type="PROSITE" id="PS51257">
    <property type="entry name" value="PROKAR_LIPOPROTEIN"/>
    <property type="match status" value="1"/>
</dbReference>
<dbReference type="AlphaFoldDB" id="A0A544SHX5"/>
<dbReference type="RefSeq" id="WP_142609403.1">
    <property type="nucleotide sequence ID" value="NZ_VDGG01000077.1"/>
</dbReference>
<dbReference type="OrthoDB" id="2456338at2"/>
<reference evidence="1 2" key="1">
    <citation type="submission" date="2019-05" db="EMBL/GenBank/DDBJ databases">
        <title>Psychrobacillus vulpis sp. nov., a new species isolated from feces of a red fox that inhabits in The Tablas de Daimiel Natural Park, Albacete, Spain.</title>
        <authorList>
            <person name="Rodriguez M."/>
            <person name="Reina J.C."/>
            <person name="Bejar V."/>
            <person name="Llamas I."/>
        </authorList>
    </citation>
    <scope>NUCLEOTIDE SEQUENCE [LARGE SCALE GENOMIC DNA]</scope>
    <source>
        <strain evidence="1 2">NHI-2</strain>
    </source>
</reference>
<evidence type="ECO:0000313" key="2">
    <source>
        <dbReference type="Proteomes" id="UP000318937"/>
    </source>
</evidence>